<keyword evidence="2" id="KW-0238">DNA-binding</keyword>
<dbReference type="SUPFAM" id="SSF46955">
    <property type="entry name" value="Putative DNA-binding domain"/>
    <property type="match status" value="1"/>
</dbReference>
<proteinExistence type="predicted"/>
<keyword evidence="6" id="KW-1185">Reference proteome</keyword>
<dbReference type="PROSITE" id="PS00552">
    <property type="entry name" value="HTH_MERR_1"/>
    <property type="match status" value="1"/>
</dbReference>
<evidence type="ECO:0000256" key="1">
    <source>
        <dbReference type="ARBA" id="ARBA00023015"/>
    </source>
</evidence>
<dbReference type="GO" id="GO:0003700">
    <property type="term" value="F:DNA-binding transcription factor activity"/>
    <property type="evidence" value="ECO:0007669"/>
    <property type="project" value="InterPro"/>
</dbReference>
<comment type="caution">
    <text evidence="5">The sequence shown here is derived from an EMBL/GenBank/DDBJ whole genome shotgun (WGS) entry which is preliminary data.</text>
</comment>
<dbReference type="PROSITE" id="PS50937">
    <property type="entry name" value="HTH_MERR_2"/>
    <property type="match status" value="1"/>
</dbReference>
<reference evidence="5 6" key="1">
    <citation type="submission" date="2018-07" db="EMBL/GenBank/DDBJ databases">
        <title>Venubactetium sediminum gen. nov., sp. nov., isolated from a marine solar saltern.</title>
        <authorList>
            <person name="Wang S."/>
        </authorList>
    </citation>
    <scope>NUCLEOTIDE SEQUENCE [LARGE SCALE GENOMIC DNA]</scope>
    <source>
        <strain evidence="5 6">WD2A32</strain>
    </source>
</reference>
<evidence type="ECO:0000256" key="2">
    <source>
        <dbReference type="ARBA" id="ARBA00023125"/>
    </source>
</evidence>
<dbReference type="GO" id="GO:0003677">
    <property type="term" value="F:DNA binding"/>
    <property type="evidence" value="ECO:0007669"/>
    <property type="project" value="UniProtKB-KW"/>
</dbReference>
<evidence type="ECO:0000256" key="3">
    <source>
        <dbReference type="ARBA" id="ARBA00023163"/>
    </source>
</evidence>
<feature type="domain" description="HTH merR-type" evidence="4">
    <location>
        <begin position="9"/>
        <end position="76"/>
    </location>
</feature>
<dbReference type="EMBL" id="QPMH01000020">
    <property type="protein sequence ID" value="RDD60782.1"/>
    <property type="molecule type" value="Genomic_DNA"/>
</dbReference>
<evidence type="ECO:0000259" key="4">
    <source>
        <dbReference type="PROSITE" id="PS50937"/>
    </source>
</evidence>
<dbReference type="Gene3D" id="1.10.1660.10">
    <property type="match status" value="1"/>
</dbReference>
<dbReference type="CDD" id="cd04785">
    <property type="entry name" value="HTH_CadR-PbrR-like"/>
    <property type="match status" value="1"/>
</dbReference>
<dbReference type="InterPro" id="IPR047057">
    <property type="entry name" value="MerR_fam"/>
</dbReference>
<name>A0A369T7C9_9PROT</name>
<dbReference type="Pfam" id="PF09278">
    <property type="entry name" value="MerR-DNA-bind"/>
    <property type="match status" value="1"/>
</dbReference>
<gene>
    <name evidence="5" type="ORF">DRB17_16420</name>
</gene>
<dbReference type="InterPro" id="IPR015358">
    <property type="entry name" value="Tscrpt_reg_MerR_DNA-bd"/>
</dbReference>
<sequence length="143" mass="15603">MVEEDPGVSIGTLARQSGCKIETIRYYERIGLICSPPRTAGGHRVFATADRKRLTFIRRARALGFTLGGVKELLRLVDSGAYGCAEIHDLAAGHLKEVRGKIAELQRLEATLSDMTSHCERGERPDCPIIDALSDSLVGKPRA</sequence>
<dbReference type="SMART" id="SM00422">
    <property type="entry name" value="HTH_MERR"/>
    <property type="match status" value="1"/>
</dbReference>
<keyword evidence="1" id="KW-0805">Transcription regulation</keyword>
<dbReference type="InterPro" id="IPR000551">
    <property type="entry name" value="MerR-type_HTH_dom"/>
</dbReference>
<evidence type="ECO:0000313" key="5">
    <source>
        <dbReference type="EMBL" id="RDD60782.1"/>
    </source>
</evidence>
<evidence type="ECO:0000313" key="6">
    <source>
        <dbReference type="Proteomes" id="UP000253941"/>
    </source>
</evidence>
<dbReference type="PANTHER" id="PTHR30204">
    <property type="entry name" value="REDOX-CYCLING DRUG-SENSING TRANSCRIPTIONAL ACTIVATOR SOXR"/>
    <property type="match status" value="1"/>
</dbReference>
<keyword evidence="3" id="KW-0804">Transcription</keyword>
<accession>A0A369T7C9</accession>
<dbReference type="Pfam" id="PF00376">
    <property type="entry name" value="MerR"/>
    <property type="match status" value="1"/>
</dbReference>
<dbReference type="AlphaFoldDB" id="A0A369T7C9"/>
<dbReference type="PRINTS" id="PR00040">
    <property type="entry name" value="HTHMERR"/>
</dbReference>
<protein>
    <submittedName>
        <fullName evidence="5">MerR family transcriptional regulator</fullName>
    </submittedName>
</protein>
<dbReference type="RefSeq" id="WP_114583310.1">
    <property type="nucleotide sequence ID" value="NZ_QPMH01000020.1"/>
</dbReference>
<dbReference type="PANTHER" id="PTHR30204:SF92">
    <property type="entry name" value="HTH-TYPE TRANSCRIPTIONAL REGULATOR ZNTR"/>
    <property type="match status" value="1"/>
</dbReference>
<dbReference type="InterPro" id="IPR009061">
    <property type="entry name" value="DNA-bd_dom_put_sf"/>
</dbReference>
<dbReference type="Proteomes" id="UP000253941">
    <property type="component" value="Unassembled WGS sequence"/>
</dbReference>
<organism evidence="5 6">
    <name type="scientific">Ferruginivarius sediminum</name>
    <dbReference type="NCBI Taxonomy" id="2661937"/>
    <lineage>
        <taxon>Bacteria</taxon>
        <taxon>Pseudomonadati</taxon>
        <taxon>Pseudomonadota</taxon>
        <taxon>Alphaproteobacteria</taxon>
        <taxon>Rhodospirillales</taxon>
        <taxon>Rhodospirillaceae</taxon>
        <taxon>Ferruginivarius</taxon>
    </lineage>
</organism>